<dbReference type="EC" id="1.1.1.22" evidence="3 7"/>
<evidence type="ECO:0000256" key="6">
    <source>
        <dbReference type="ARBA" id="ARBA00047473"/>
    </source>
</evidence>
<feature type="binding site" evidence="10">
    <location>
        <position position="355"/>
    </location>
    <ligand>
        <name>NAD(+)</name>
        <dbReference type="ChEBI" id="CHEBI:57540"/>
    </ligand>
</feature>
<evidence type="ECO:0000313" key="12">
    <source>
        <dbReference type="EMBL" id="KKQ27908.1"/>
    </source>
</evidence>
<comment type="similarity">
    <text evidence="2 7">Belongs to the UDP-glucose/GDP-mannose dehydrogenase family.</text>
</comment>
<evidence type="ECO:0000256" key="2">
    <source>
        <dbReference type="ARBA" id="ARBA00006601"/>
    </source>
</evidence>
<feature type="binding site" evidence="10">
    <location>
        <position position="92"/>
    </location>
    <ligand>
        <name>NAD(+)</name>
        <dbReference type="ChEBI" id="CHEBI:57540"/>
    </ligand>
</feature>
<dbReference type="InterPro" id="IPR036291">
    <property type="entry name" value="NAD(P)-bd_dom_sf"/>
</dbReference>
<dbReference type="GO" id="GO:0000271">
    <property type="term" value="P:polysaccharide biosynthetic process"/>
    <property type="evidence" value="ECO:0007669"/>
    <property type="project" value="InterPro"/>
</dbReference>
<evidence type="ECO:0000313" key="13">
    <source>
        <dbReference type="Proteomes" id="UP000034849"/>
    </source>
</evidence>
<dbReference type="GO" id="GO:0003979">
    <property type="term" value="F:UDP-glucose 6-dehydrogenase activity"/>
    <property type="evidence" value="ECO:0007669"/>
    <property type="project" value="UniProtKB-EC"/>
</dbReference>
<dbReference type="Proteomes" id="UP000034849">
    <property type="component" value="Unassembled WGS sequence"/>
</dbReference>
<feature type="binding site" evidence="10">
    <location>
        <position position="168"/>
    </location>
    <ligand>
        <name>NAD(+)</name>
        <dbReference type="ChEBI" id="CHEBI:57540"/>
    </ligand>
</feature>
<dbReference type="Pfam" id="PF03721">
    <property type="entry name" value="UDPG_MGDP_dh_N"/>
    <property type="match status" value="1"/>
</dbReference>
<accession>A0A0G0G9W6</accession>
<dbReference type="InterPro" id="IPR008927">
    <property type="entry name" value="6-PGluconate_DH-like_C_sf"/>
</dbReference>
<feature type="binding site" evidence="9">
    <location>
        <position position="221"/>
    </location>
    <ligand>
        <name>substrate</name>
    </ligand>
</feature>
<reference evidence="12 13" key="1">
    <citation type="journal article" date="2015" name="Nature">
        <title>rRNA introns, odd ribosomes, and small enigmatic genomes across a large radiation of phyla.</title>
        <authorList>
            <person name="Brown C.T."/>
            <person name="Hug L.A."/>
            <person name="Thomas B.C."/>
            <person name="Sharon I."/>
            <person name="Castelle C.J."/>
            <person name="Singh A."/>
            <person name="Wilkins M.J."/>
            <person name="Williams K.H."/>
            <person name="Banfield J.F."/>
        </authorList>
    </citation>
    <scope>NUCLEOTIDE SEQUENCE [LARGE SCALE GENOMIC DNA]</scope>
</reference>
<dbReference type="AlphaFoldDB" id="A0A0G0G9W6"/>
<dbReference type="PIRSF" id="PIRSF500134">
    <property type="entry name" value="UDPglc_DH_bac"/>
    <property type="match status" value="1"/>
</dbReference>
<evidence type="ECO:0000256" key="7">
    <source>
        <dbReference type="PIRNR" id="PIRNR000124"/>
    </source>
</evidence>
<comment type="caution">
    <text evidence="12">The sequence shown here is derived from an EMBL/GenBank/DDBJ whole genome shotgun (WGS) entry which is preliminary data.</text>
</comment>
<evidence type="ECO:0000256" key="9">
    <source>
        <dbReference type="PIRSR" id="PIRSR500134-2"/>
    </source>
</evidence>
<organism evidence="12 13">
    <name type="scientific">Candidatus Magasanikbacteria bacterium GW2011_GWC2_37_14</name>
    <dbReference type="NCBI Taxonomy" id="1619046"/>
    <lineage>
        <taxon>Bacteria</taxon>
        <taxon>Candidatus Magasanikiibacteriota</taxon>
    </lineage>
</organism>
<proteinExistence type="inferred from homology"/>
<feature type="binding site" evidence="10">
    <location>
        <position position="136"/>
    </location>
    <ligand>
        <name>NAD(+)</name>
        <dbReference type="ChEBI" id="CHEBI:57540"/>
    </ligand>
</feature>
<evidence type="ECO:0000259" key="11">
    <source>
        <dbReference type="SMART" id="SM00984"/>
    </source>
</evidence>
<keyword evidence="5 7" id="KW-0520">NAD</keyword>
<evidence type="ECO:0000256" key="5">
    <source>
        <dbReference type="ARBA" id="ARBA00023027"/>
    </source>
</evidence>
<dbReference type="Pfam" id="PF03720">
    <property type="entry name" value="UDPG_MGDP_dh_C"/>
    <property type="match status" value="1"/>
</dbReference>
<dbReference type="SUPFAM" id="SSF51735">
    <property type="entry name" value="NAD(P)-binding Rossmann-fold domains"/>
    <property type="match status" value="1"/>
</dbReference>
<feature type="active site" description="Nucleophile" evidence="8">
    <location>
        <position position="279"/>
    </location>
</feature>
<keyword evidence="4 7" id="KW-0560">Oxidoreductase</keyword>
<dbReference type="PATRIC" id="fig|1619046.3.peg.317"/>
<dbReference type="NCBIfam" id="TIGR03026">
    <property type="entry name" value="NDP-sugDHase"/>
    <property type="match status" value="1"/>
</dbReference>
<gene>
    <name evidence="12" type="ORF">US42_C0004G0047</name>
</gene>
<dbReference type="Pfam" id="PF00984">
    <property type="entry name" value="UDPG_MGDP_dh"/>
    <property type="match status" value="1"/>
</dbReference>
<dbReference type="GO" id="GO:0006065">
    <property type="term" value="P:UDP-glucuronate biosynthetic process"/>
    <property type="evidence" value="ECO:0007669"/>
    <property type="project" value="UniProtKB-UniPathway"/>
</dbReference>
<evidence type="ECO:0000256" key="10">
    <source>
        <dbReference type="PIRSR" id="PIRSR500134-3"/>
    </source>
</evidence>
<dbReference type="PANTHER" id="PTHR43750:SF3">
    <property type="entry name" value="UDP-GLUCOSE 6-DEHYDROGENASE TUAD"/>
    <property type="match status" value="1"/>
</dbReference>
<dbReference type="SUPFAM" id="SSF52413">
    <property type="entry name" value="UDP-glucose/GDP-mannose dehydrogenase C-terminal domain"/>
    <property type="match status" value="1"/>
</dbReference>
<dbReference type="InterPro" id="IPR014027">
    <property type="entry name" value="UDP-Glc/GDP-Man_DH_C"/>
</dbReference>
<dbReference type="InterPro" id="IPR017476">
    <property type="entry name" value="UDP-Glc/GDP-Man"/>
</dbReference>
<feature type="binding site" evidence="10">
    <location>
        <position position="30"/>
    </location>
    <ligand>
        <name>NAD(+)</name>
        <dbReference type="ChEBI" id="CHEBI:57540"/>
    </ligand>
</feature>
<dbReference type="InterPro" id="IPR014026">
    <property type="entry name" value="UDP-Glc/GDP-Man_DH_dimer"/>
</dbReference>
<comment type="pathway">
    <text evidence="1">Nucleotide-sugar biosynthesis; UDP-alpha-D-glucuronate biosynthesis; UDP-alpha-D-glucuronate from UDP-alpha-D-glucose: step 1/1.</text>
</comment>
<sequence>MKILYIGSGFVGACSAAVSADSGHETLVYDIDQRKIDLLSSGDRDTIQSCLYEEGLGDLLIRNRERIKFTTDYALVEEFLNTAEAVFMCLPTPEIGETGESNLSYYFSAAEKLAESLLKRNKNKQTQYIVIINKSTVPIDMINKTAEIMDKSQVKNYGVVSNPEFLVEGKAVQDSLHPDRVVVGAWTEKDFAIMRQVYNRFYNSANVKYLEVNPKEAAAGKLLANFTLFNKLAICFDVIGRTCETFSDLKFENLRQILTSDPRIGTWGMYDSLYAGGSCFIKDARSLSHQLQTAGQNAVMVNETYLANKRQLELFMSRAEKEVLRPAQDKSNFSWTGKKVALLGLAFKQATNDIRNSPAIDIVRILQEKQVGEIRCFDPAAMFWFKTIFPENEQMKYCESEVDCLGSVSPLTKGDEGGYSPTTPQPPFIKGGNSDCIVDVVIIATDWPQFRNLTTSLLNLKNKPLIMDGRRMLSGDYEKLKENGFVVIPVGGQVVK</sequence>
<dbReference type="EMBL" id="LBSX01000004">
    <property type="protein sequence ID" value="KKQ27908.1"/>
    <property type="molecule type" value="Genomic_DNA"/>
</dbReference>
<dbReference type="PIRSF" id="PIRSF000124">
    <property type="entry name" value="UDPglc_GDPman_dh"/>
    <property type="match status" value="1"/>
</dbReference>
<feature type="binding site" evidence="9">
    <location>
        <position position="348"/>
    </location>
    <ligand>
        <name>substrate</name>
    </ligand>
</feature>
<dbReference type="InterPro" id="IPR036220">
    <property type="entry name" value="UDP-Glc/GDP-Man_DH_C_sf"/>
</dbReference>
<feature type="binding site" evidence="10">
    <location>
        <position position="35"/>
    </location>
    <ligand>
        <name>NAD(+)</name>
        <dbReference type="ChEBI" id="CHEBI:57540"/>
    </ligand>
</feature>
<dbReference type="GO" id="GO:0051287">
    <property type="term" value="F:NAD binding"/>
    <property type="evidence" value="ECO:0007669"/>
    <property type="project" value="InterPro"/>
</dbReference>
<dbReference type="SUPFAM" id="SSF48179">
    <property type="entry name" value="6-phosphogluconate dehydrogenase C-terminal domain-like"/>
    <property type="match status" value="1"/>
</dbReference>
<feature type="binding site" evidence="9">
    <location>
        <position position="276"/>
    </location>
    <ligand>
        <name>substrate</name>
    </ligand>
</feature>
<dbReference type="UniPathway" id="UPA00038">
    <property type="reaction ID" value="UER00491"/>
</dbReference>
<evidence type="ECO:0000256" key="8">
    <source>
        <dbReference type="PIRSR" id="PIRSR500134-1"/>
    </source>
</evidence>
<evidence type="ECO:0000256" key="4">
    <source>
        <dbReference type="ARBA" id="ARBA00023002"/>
    </source>
</evidence>
<evidence type="ECO:0000256" key="1">
    <source>
        <dbReference type="ARBA" id="ARBA00004701"/>
    </source>
</evidence>
<dbReference type="SMART" id="SM00984">
    <property type="entry name" value="UDPG_MGDP_dh_C"/>
    <property type="match status" value="1"/>
</dbReference>
<feature type="binding site" evidence="10">
    <location>
        <position position="282"/>
    </location>
    <ligand>
        <name>NAD(+)</name>
        <dbReference type="ChEBI" id="CHEBI:57540"/>
    </ligand>
</feature>
<dbReference type="InterPro" id="IPR028357">
    <property type="entry name" value="UDPglc_DH_bac"/>
</dbReference>
<evidence type="ECO:0000256" key="3">
    <source>
        <dbReference type="ARBA" id="ARBA00012954"/>
    </source>
</evidence>
<protein>
    <recommendedName>
        <fullName evidence="3 7">UDP-glucose 6-dehydrogenase</fullName>
        <ecNumber evidence="3 7">1.1.1.22</ecNumber>
    </recommendedName>
</protein>
<comment type="catalytic activity">
    <reaction evidence="6 7">
        <text>UDP-alpha-D-glucose + 2 NAD(+) + H2O = UDP-alpha-D-glucuronate + 2 NADH + 3 H(+)</text>
        <dbReference type="Rhea" id="RHEA:23596"/>
        <dbReference type="ChEBI" id="CHEBI:15377"/>
        <dbReference type="ChEBI" id="CHEBI:15378"/>
        <dbReference type="ChEBI" id="CHEBI:57540"/>
        <dbReference type="ChEBI" id="CHEBI:57945"/>
        <dbReference type="ChEBI" id="CHEBI:58052"/>
        <dbReference type="ChEBI" id="CHEBI:58885"/>
        <dbReference type="EC" id="1.1.1.22"/>
    </reaction>
</comment>
<dbReference type="InterPro" id="IPR001732">
    <property type="entry name" value="UDP-Glc/GDP-Man_DH_N"/>
</dbReference>
<dbReference type="PANTHER" id="PTHR43750">
    <property type="entry name" value="UDP-GLUCOSE 6-DEHYDROGENASE TUAD"/>
    <property type="match status" value="1"/>
</dbReference>
<name>A0A0G0G9W6_9BACT</name>
<feature type="domain" description="UDP-glucose/GDP-mannose dehydrogenase C-terminal" evidence="11">
    <location>
        <begin position="341"/>
        <end position="475"/>
    </location>
</feature>
<feature type="binding site" evidence="9">
    <location>
        <begin position="165"/>
        <end position="168"/>
    </location>
    <ligand>
        <name>substrate</name>
    </ligand>
</feature>
<dbReference type="Gene3D" id="3.40.50.720">
    <property type="entry name" value="NAD(P)-binding Rossmann-like Domain"/>
    <property type="match status" value="2"/>
</dbReference>
<dbReference type="STRING" id="1619046.US42_C0004G0047"/>